<feature type="transmembrane region" description="Helical" evidence="1">
    <location>
        <begin position="33"/>
        <end position="55"/>
    </location>
</feature>
<evidence type="ECO:0000256" key="1">
    <source>
        <dbReference type="SAM" id="Phobius"/>
    </source>
</evidence>
<evidence type="ECO:0000313" key="3">
    <source>
        <dbReference type="Proteomes" id="UP001276564"/>
    </source>
</evidence>
<gene>
    <name evidence="2" type="ORF">RFM23_27220</name>
</gene>
<dbReference type="Proteomes" id="UP001276564">
    <property type="component" value="Unassembled WGS sequence"/>
</dbReference>
<comment type="caution">
    <text evidence="2">The sequence shown here is derived from an EMBL/GenBank/DDBJ whole genome shotgun (WGS) entry which is preliminary data.</text>
</comment>
<name>A0ABU5AVI7_9HYPH</name>
<keyword evidence="1" id="KW-0812">Transmembrane</keyword>
<accession>A0ABU5AVI7</accession>
<evidence type="ECO:0000313" key="2">
    <source>
        <dbReference type="EMBL" id="MDX8541318.1"/>
    </source>
</evidence>
<dbReference type="EMBL" id="JAVIIP010000020">
    <property type="protein sequence ID" value="MDX8541318.1"/>
    <property type="molecule type" value="Genomic_DNA"/>
</dbReference>
<organism evidence="2 3">
    <name type="scientific">Mesorhizobium abyssinicae</name>
    <dbReference type="NCBI Taxonomy" id="1209958"/>
    <lineage>
        <taxon>Bacteria</taxon>
        <taxon>Pseudomonadati</taxon>
        <taxon>Pseudomonadota</taxon>
        <taxon>Alphaproteobacteria</taxon>
        <taxon>Hyphomicrobiales</taxon>
        <taxon>Phyllobacteriaceae</taxon>
        <taxon>Mesorhizobium</taxon>
    </lineage>
</organism>
<keyword evidence="1" id="KW-1133">Transmembrane helix</keyword>
<sequence length="58" mass="5898">MLKWGAILGVIGFLGGFVGPVIFTPEANQGPLLGIFVTGPLGFVLGLIVGFVLSLRAG</sequence>
<keyword evidence="1" id="KW-0472">Membrane</keyword>
<dbReference type="RefSeq" id="WP_189521630.1">
    <property type="nucleotide sequence ID" value="NZ_JARAKC010000002.1"/>
</dbReference>
<protein>
    <submittedName>
        <fullName evidence="2">Uncharacterized protein</fullName>
    </submittedName>
</protein>
<reference evidence="2 3" key="1">
    <citation type="submission" date="2023-08" db="EMBL/GenBank/DDBJ databases">
        <title>Implementing the SeqCode for naming new Mesorhizobium species isolated from Vachellia karroo root nodules.</title>
        <authorList>
            <person name="Van Lill M."/>
        </authorList>
    </citation>
    <scope>NUCLEOTIDE SEQUENCE [LARGE SCALE GENOMIC DNA]</scope>
    <source>
        <strain evidence="2 3">VK4B</strain>
    </source>
</reference>
<proteinExistence type="predicted"/>
<keyword evidence="3" id="KW-1185">Reference proteome</keyword>